<sequence length="335" mass="37871">MALRLDEAAFVFQRLVEISHRGRRFFGAPEGTQFETDPPLAFVLMTTCVTKMHLAHRFRPTRGIEDRQMKLRKALDFFPLLQLMGHPGHRQRQQQAQLGAVLCSLHRALEAYMAQPPTDGGDAETVRVLGDMERDLVSLASICARMVHEQLLGISMACREQLVQCRLRHGGQNARLARLHRDFDGVTSAGWVFRAFWNNYYPEVRVLLEDLCTQLDAQIETPLGPEMEVEGDGDVEGSSRLAAALEVSIQDLQVMSYRIEENDQLSGNWEMDRWARWAAAIIPGEAPPPGAEPAPHQVPRQDLLVEVPQQSETPRPLWFYPEALTVNVLPREPAH</sequence>
<dbReference type="GeneID" id="20345112"/>
<dbReference type="HOGENOM" id="CLU_829104_0_0_1"/>
<accession>J3NTQ4</accession>
<evidence type="ECO:0000313" key="1">
    <source>
        <dbReference type="EMBL" id="EJT79569.1"/>
    </source>
</evidence>
<dbReference type="VEuPathDB" id="FungiDB:GGTG_04654"/>
<evidence type="ECO:0000313" key="3">
    <source>
        <dbReference type="Proteomes" id="UP000006039"/>
    </source>
</evidence>
<evidence type="ECO:0000313" key="2">
    <source>
        <dbReference type="EnsemblFungi" id="EJT79569"/>
    </source>
</evidence>
<dbReference type="EnsemblFungi" id="EJT79569">
    <property type="protein sequence ID" value="EJT79569"/>
    <property type="gene ID" value="GGTG_04654"/>
</dbReference>
<gene>
    <name evidence="2" type="primary">20345112</name>
    <name evidence="1" type="ORF">GGTG_04654</name>
</gene>
<dbReference type="EMBL" id="GL385396">
    <property type="protein sequence ID" value="EJT79569.1"/>
    <property type="molecule type" value="Genomic_DNA"/>
</dbReference>
<reference evidence="1" key="3">
    <citation type="submission" date="2010-09" db="EMBL/GenBank/DDBJ databases">
        <title>Annotation of Gaeumannomyces graminis var. tritici R3-111a-1.</title>
        <authorList>
            <consortium name="The Broad Institute Genome Sequencing Platform"/>
            <person name="Ma L.-J."/>
            <person name="Dead R."/>
            <person name="Young S.K."/>
            <person name="Zeng Q."/>
            <person name="Gargeya S."/>
            <person name="Fitzgerald M."/>
            <person name="Haas B."/>
            <person name="Abouelleil A."/>
            <person name="Alvarado L."/>
            <person name="Arachchi H.M."/>
            <person name="Berlin A."/>
            <person name="Brown A."/>
            <person name="Chapman S.B."/>
            <person name="Chen Z."/>
            <person name="Dunbar C."/>
            <person name="Freedman E."/>
            <person name="Gearin G."/>
            <person name="Gellesch M."/>
            <person name="Goldberg J."/>
            <person name="Griggs A."/>
            <person name="Gujja S."/>
            <person name="Heiman D."/>
            <person name="Howarth C."/>
            <person name="Larson L."/>
            <person name="Lui A."/>
            <person name="MacDonald P.J.P."/>
            <person name="Mehta T."/>
            <person name="Montmayeur A."/>
            <person name="Murphy C."/>
            <person name="Neiman D."/>
            <person name="Pearson M."/>
            <person name="Priest M."/>
            <person name="Roberts A."/>
            <person name="Saif S."/>
            <person name="Shea T."/>
            <person name="Shenoy N."/>
            <person name="Sisk P."/>
            <person name="Stolte C."/>
            <person name="Sykes S."/>
            <person name="Yandava C."/>
            <person name="Wortman J."/>
            <person name="Nusbaum C."/>
            <person name="Birren B."/>
        </authorList>
    </citation>
    <scope>NUCLEOTIDE SEQUENCE</scope>
    <source>
        <strain evidence="1">R3-111a-1</strain>
    </source>
</reference>
<reference evidence="2" key="5">
    <citation type="submission" date="2018-04" db="UniProtKB">
        <authorList>
            <consortium name="EnsemblFungi"/>
        </authorList>
    </citation>
    <scope>IDENTIFICATION</scope>
    <source>
        <strain evidence="2">R3-111a-1</strain>
    </source>
</reference>
<proteinExistence type="predicted"/>
<reference evidence="1" key="2">
    <citation type="submission" date="2010-07" db="EMBL/GenBank/DDBJ databases">
        <authorList>
            <consortium name="The Broad Institute Genome Sequencing Platform"/>
            <consortium name="Broad Institute Genome Sequencing Center for Infectious Disease"/>
            <person name="Ma L.-J."/>
            <person name="Dead R."/>
            <person name="Young S."/>
            <person name="Zeng Q."/>
            <person name="Koehrsen M."/>
            <person name="Alvarado L."/>
            <person name="Berlin A."/>
            <person name="Chapman S.B."/>
            <person name="Chen Z."/>
            <person name="Freedman E."/>
            <person name="Gellesch M."/>
            <person name="Goldberg J."/>
            <person name="Griggs A."/>
            <person name="Gujja S."/>
            <person name="Heilman E.R."/>
            <person name="Heiman D."/>
            <person name="Hepburn T."/>
            <person name="Howarth C."/>
            <person name="Jen D."/>
            <person name="Larson L."/>
            <person name="Mehta T."/>
            <person name="Neiman D."/>
            <person name="Pearson M."/>
            <person name="Roberts A."/>
            <person name="Saif S."/>
            <person name="Shea T."/>
            <person name="Shenoy N."/>
            <person name="Sisk P."/>
            <person name="Stolte C."/>
            <person name="Sykes S."/>
            <person name="Walk T."/>
            <person name="White J."/>
            <person name="Yandava C."/>
            <person name="Haas B."/>
            <person name="Nusbaum C."/>
            <person name="Birren B."/>
        </authorList>
    </citation>
    <scope>NUCLEOTIDE SEQUENCE</scope>
    <source>
        <strain evidence="1">R3-111a-1</strain>
    </source>
</reference>
<dbReference type="AlphaFoldDB" id="J3NTQ4"/>
<protein>
    <submittedName>
        <fullName evidence="1 2">Uncharacterized protein</fullName>
    </submittedName>
</protein>
<organism evidence="1">
    <name type="scientific">Gaeumannomyces tritici (strain R3-111a-1)</name>
    <name type="common">Wheat and barley take-all root rot fungus</name>
    <name type="synonym">Gaeumannomyces graminis var. tritici</name>
    <dbReference type="NCBI Taxonomy" id="644352"/>
    <lineage>
        <taxon>Eukaryota</taxon>
        <taxon>Fungi</taxon>
        <taxon>Dikarya</taxon>
        <taxon>Ascomycota</taxon>
        <taxon>Pezizomycotina</taxon>
        <taxon>Sordariomycetes</taxon>
        <taxon>Sordariomycetidae</taxon>
        <taxon>Magnaporthales</taxon>
        <taxon>Magnaporthaceae</taxon>
        <taxon>Gaeumannomyces</taxon>
    </lineage>
</organism>
<dbReference type="RefSeq" id="XP_009220714.1">
    <property type="nucleotide sequence ID" value="XM_009222450.1"/>
</dbReference>
<reference evidence="2" key="4">
    <citation type="journal article" date="2015" name="G3 (Bethesda)">
        <title>Genome sequences of three phytopathogenic species of the Magnaporthaceae family of fungi.</title>
        <authorList>
            <person name="Okagaki L.H."/>
            <person name="Nunes C.C."/>
            <person name="Sailsbery J."/>
            <person name="Clay B."/>
            <person name="Brown D."/>
            <person name="John T."/>
            <person name="Oh Y."/>
            <person name="Young N."/>
            <person name="Fitzgerald M."/>
            <person name="Haas B.J."/>
            <person name="Zeng Q."/>
            <person name="Young S."/>
            <person name="Adiconis X."/>
            <person name="Fan L."/>
            <person name="Levin J.Z."/>
            <person name="Mitchell T.K."/>
            <person name="Okubara P.A."/>
            <person name="Farman M.L."/>
            <person name="Kohn L.M."/>
            <person name="Birren B."/>
            <person name="Ma L.-J."/>
            <person name="Dean R.A."/>
        </authorList>
    </citation>
    <scope>NUCLEOTIDE SEQUENCE</scope>
    <source>
        <strain evidence="2">R3-111a-1</strain>
    </source>
</reference>
<dbReference type="Proteomes" id="UP000006039">
    <property type="component" value="Unassembled WGS sequence"/>
</dbReference>
<name>J3NTQ4_GAET3</name>
<reference evidence="3" key="1">
    <citation type="submission" date="2010-07" db="EMBL/GenBank/DDBJ databases">
        <title>The genome sequence of Gaeumannomyces graminis var. tritici strain R3-111a-1.</title>
        <authorList>
            <consortium name="The Broad Institute Genome Sequencing Platform"/>
            <person name="Ma L.-J."/>
            <person name="Dead R."/>
            <person name="Young S."/>
            <person name="Zeng Q."/>
            <person name="Koehrsen M."/>
            <person name="Alvarado L."/>
            <person name="Berlin A."/>
            <person name="Chapman S.B."/>
            <person name="Chen Z."/>
            <person name="Freedman E."/>
            <person name="Gellesch M."/>
            <person name="Goldberg J."/>
            <person name="Griggs A."/>
            <person name="Gujja S."/>
            <person name="Heilman E.R."/>
            <person name="Heiman D."/>
            <person name="Hepburn T."/>
            <person name="Howarth C."/>
            <person name="Jen D."/>
            <person name="Larson L."/>
            <person name="Mehta T."/>
            <person name="Neiman D."/>
            <person name="Pearson M."/>
            <person name="Roberts A."/>
            <person name="Saif S."/>
            <person name="Shea T."/>
            <person name="Shenoy N."/>
            <person name="Sisk P."/>
            <person name="Stolte C."/>
            <person name="Sykes S."/>
            <person name="Walk T."/>
            <person name="White J."/>
            <person name="Yandava C."/>
            <person name="Haas B."/>
            <person name="Nusbaum C."/>
            <person name="Birren B."/>
        </authorList>
    </citation>
    <scope>NUCLEOTIDE SEQUENCE [LARGE SCALE GENOMIC DNA]</scope>
    <source>
        <strain evidence="3">R3-111a-1</strain>
    </source>
</reference>
<keyword evidence="3" id="KW-1185">Reference proteome</keyword>